<comment type="caution">
    <text evidence="1">The sequence shown here is derived from an EMBL/GenBank/DDBJ whole genome shotgun (WGS) entry which is preliminary data.</text>
</comment>
<dbReference type="AlphaFoldDB" id="X6LHQ3"/>
<dbReference type="Proteomes" id="UP000023152">
    <property type="component" value="Unassembled WGS sequence"/>
</dbReference>
<evidence type="ECO:0000313" key="1">
    <source>
        <dbReference type="EMBL" id="ETO01149.1"/>
    </source>
</evidence>
<accession>X6LHQ3</accession>
<protein>
    <submittedName>
        <fullName evidence="1">Uncharacterized protein</fullName>
    </submittedName>
</protein>
<keyword evidence="2" id="KW-1185">Reference proteome</keyword>
<organism evidence="1 2">
    <name type="scientific">Reticulomyxa filosa</name>
    <dbReference type="NCBI Taxonomy" id="46433"/>
    <lineage>
        <taxon>Eukaryota</taxon>
        <taxon>Sar</taxon>
        <taxon>Rhizaria</taxon>
        <taxon>Retaria</taxon>
        <taxon>Foraminifera</taxon>
        <taxon>Monothalamids</taxon>
        <taxon>Reticulomyxidae</taxon>
        <taxon>Reticulomyxa</taxon>
    </lineage>
</organism>
<name>X6LHQ3_RETFI</name>
<proteinExistence type="predicted"/>
<gene>
    <name evidence="1" type="ORF">RFI_36290</name>
</gene>
<evidence type="ECO:0000313" key="2">
    <source>
        <dbReference type="Proteomes" id="UP000023152"/>
    </source>
</evidence>
<dbReference type="EMBL" id="ASPP01039057">
    <property type="protein sequence ID" value="ETO01149.1"/>
    <property type="molecule type" value="Genomic_DNA"/>
</dbReference>
<reference evidence="1 2" key="1">
    <citation type="journal article" date="2013" name="Curr. Biol.">
        <title>The Genome of the Foraminiferan Reticulomyxa filosa.</title>
        <authorList>
            <person name="Glockner G."/>
            <person name="Hulsmann N."/>
            <person name="Schleicher M."/>
            <person name="Noegel A.A."/>
            <person name="Eichinger L."/>
            <person name="Gallinger C."/>
            <person name="Pawlowski J."/>
            <person name="Sierra R."/>
            <person name="Euteneuer U."/>
            <person name="Pillet L."/>
            <person name="Moustafa A."/>
            <person name="Platzer M."/>
            <person name="Groth M."/>
            <person name="Szafranski K."/>
            <person name="Schliwa M."/>
        </authorList>
    </citation>
    <scope>NUCLEOTIDE SEQUENCE [LARGE SCALE GENOMIC DNA]</scope>
</reference>
<sequence length="116" mass="13532">MAWQNEFKVRLHMANEIGRFFKLDPNRVERLLTQRTPELRGNDGQLMVLYNKNEKRCVLRNPQLTAAQAKKGSVNTNVNANASEHEFEKLERQSWTNFVLTRYALFDGTDCNVCDQ</sequence>